<dbReference type="Pfam" id="PF14542">
    <property type="entry name" value="Acetyltransf_CG"/>
    <property type="match status" value="1"/>
</dbReference>
<accession>A0ABV1W5Q3</accession>
<evidence type="ECO:0000313" key="3">
    <source>
        <dbReference type="Proteomes" id="UP001458415"/>
    </source>
</evidence>
<proteinExistence type="predicted"/>
<dbReference type="InterPro" id="IPR045057">
    <property type="entry name" value="Gcn5-rel_NAT"/>
</dbReference>
<dbReference type="EMBL" id="JBEPCU010000326">
    <property type="protein sequence ID" value="MER6979141.1"/>
    <property type="molecule type" value="Genomic_DNA"/>
</dbReference>
<dbReference type="EC" id="2.3.1.-" evidence="2"/>
<organism evidence="2 3">
    <name type="scientific">Streptomyces carpinensis</name>
    <dbReference type="NCBI Taxonomy" id="66369"/>
    <lineage>
        <taxon>Bacteria</taxon>
        <taxon>Bacillati</taxon>
        <taxon>Actinomycetota</taxon>
        <taxon>Actinomycetes</taxon>
        <taxon>Kitasatosporales</taxon>
        <taxon>Streptomycetaceae</taxon>
        <taxon>Streptomyces</taxon>
    </lineage>
</organism>
<evidence type="ECO:0000259" key="1">
    <source>
        <dbReference type="PROSITE" id="PS51729"/>
    </source>
</evidence>
<name>A0ABV1W5Q3_9ACTN</name>
<evidence type="ECO:0000313" key="2">
    <source>
        <dbReference type="EMBL" id="MER6979141.1"/>
    </source>
</evidence>
<dbReference type="PANTHER" id="PTHR31435">
    <property type="entry name" value="PROTEIN NATD1"/>
    <property type="match status" value="1"/>
</dbReference>
<comment type="caution">
    <text evidence="2">The sequence shown here is derived from an EMBL/GenBank/DDBJ whole genome shotgun (WGS) entry which is preliminary data.</text>
</comment>
<dbReference type="SUPFAM" id="SSF55729">
    <property type="entry name" value="Acyl-CoA N-acyltransferases (Nat)"/>
    <property type="match status" value="1"/>
</dbReference>
<dbReference type="InterPro" id="IPR016181">
    <property type="entry name" value="Acyl_CoA_acyltransferase"/>
</dbReference>
<keyword evidence="2" id="KW-0808">Transferase</keyword>
<keyword evidence="2" id="KW-0012">Acyltransferase</keyword>
<gene>
    <name evidence="2" type="ORF">ABT317_19650</name>
</gene>
<dbReference type="Proteomes" id="UP001458415">
    <property type="component" value="Unassembled WGS sequence"/>
</dbReference>
<dbReference type="PANTHER" id="PTHR31435:SF10">
    <property type="entry name" value="BSR4717 PROTEIN"/>
    <property type="match status" value="1"/>
</dbReference>
<sequence>MTDQDQASPTVRNVPDRHRYEIQVDGEFAGFTAYRDRGEGQRVFYHTKIFDAFSGQGLASRLVREALTDVRQAGKRFVPVCPYVKGFLGKHQEFADIADPVTPDVLEWLDTELK</sequence>
<keyword evidence="3" id="KW-1185">Reference proteome</keyword>
<dbReference type="CDD" id="cd04301">
    <property type="entry name" value="NAT_SF"/>
    <property type="match status" value="1"/>
</dbReference>
<feature type="domain" description="N-acetyltransferase" evidence="1">
    <location>
        <begin position="12"/>
        <end position="99"/>
    </location>
</feature>
<dbReference type="GO" id="GO:0016746">
    <property type="term" value="F:acyltransferase activity"/>
    <property type="evidence" value="ECO:0007669"/>
    <property type="project" value="UniProtKB-KW"/>
</dbReference>
<dbReference type="PROSITE" id="PS51729">
    <property type="entry name" value="GNAT_YJDJ"/>
    <property type="match status" value="1"/>
</dbReference>
<dbReference type="Gene3D" id="3.40.630.30">
    <property type="match status" value="1"/>
</dbReference>
<protein>
    <submittedName>
        <fullName evidence="2">GNAT family N-acetyltransferase</fullName>
        <ecNumber evidence="2">2.3.1.-</ecNumber>
    </submittedName>
</protein>
<dbReference type="InterPro" id="IPR031165">
    <property type="entry name" value="GNAT_YJDJ"/>
</dbReference>
<dbReference type="RefSeq" id="WP_086730848.1">
    <property type="nucleotide sequence ID" value="NZ_MUBM01000457.1"/>
</dbReference>
<reference evidence="2 3" key="1">
    <citation type="submission" date="2024-06" db="EMBL/GenBank/DDBJ databases">
        <title>The Natural Products Discovery Center: Release of the First 8490 Sequenced Strains for Exploring Actinobacteria Biosynthetic Diversity.</title>
        <authorList>
            <person name="Kalkreuter E."/>
            <person name="Kautsar S.A."/>
            <person name="Yang D."/>
            <person name="Bader C.D."/>
            <person name="Teijaro C.N."/>
            <person name="Fluegel L."/>
            <person name="Davis C.M."/>
            <person name="Simpson J.R."/>
            <person name="Lauterbach L."/>
            <person name="Steele A.D."/>
            <person name="Gui C."/>
            <person name="Meng S."/>
            <person name="Li G."/>
            <person name="Viehrig K."/>
            <person name="Ye F."/>
            <person name="Su P."/>
            <person name="Kiefer A.F."/>
            <person name="Nichols A."/>
            <person name="Cepeda A.J."/>
            <person name="Yan W."/>
            <person name="Fan B."/>
            <person name="Jiang Y."/>
            <person name="Adhikari A."/>
            <person name="Zheng C.-J."/>
            <person name="Schuster L."/>
            <person name="Cowan T.M."/>
            <person name="Smanski M.J."/>
            <person name="Chevrette M.G."/>
            <person name="De Carvalho L.P.S."/>
            <person name="Shen B."/>
        </authorList>
    </citation>
    <scope>NUCLEOTIDE SEQUENCE [LARGE SCALE GENOMIC DNA]</scope>
    <source>
        <strain evidence="2 3">NPDC000634</strain>
    </source>
</reference>